<dbReference type="AlphaFoldDB" id="A0A0D2PJZ1"/>
<dbReference type="EMBL" id="KN817569">
    <property type="protein sequence ID" value="KJA20270.1"/>
    <property type="molecule type" value="Genomic_DNA"/>
</dbReference>
<gene>
    <name evidence="1" type="ORF">HYPSUDRAFT_43416</name>
</gene>
<name>A0A0D2PJZ1_HYPSF</name>
<proteinExistence type="predicted"/>
<protein>
    <submittedName>
        <fullName evidence="1">Uncharacterized protein</fullName>
    </submittedName>
</protein>
<reference evidence="2" key="1">
    <citation type="submission" date="2014-04" db="EMBL/GenBank/DDBJ databases">
        <title>Evolutionary Origins and Diversification of the Mycorrhizal Mutualists.</title>
        <authorList>
            <consortium name="DOE Joint Genome Institute"/>
            <consortium name="Mycorrhizal Genomics Consortium"/>
            <person name="Kohler A."/>
            <person name="Kuo A."/>
            <person name="Nagy L.G."/>
            <person name="Floudas D."/>
            <person name="Copeland A."/>
            <person name="Barry K.W."/>
            <person name="Cichocki N."/>
            <person name="Veneault-Fourrey C."/>
            <person name="LaButti K."/>
            <person name="Lindquist E.A."/>
            <person name="Lipzen A."/>
            <person name="Lundell T."/>
            <person name="Morin E."/>
            <person name="Murat C."/>
            <person name="Riley R."/>
            <person name="Ohm R."/>
            <person name="Sun H."/>
            <person name="Tunlid A."/>
            <person name="Henrissat B."/>
            <person name="Grigoriev I.V."/>
            <person name="Hibbett D.S."/>
            <person name="Martin F."/>
        </authorList>
    </citation>
    <scope>NUCLEOTIDE SEQUENCE [LARGE SCALE GENOMIC DNA]</scope>
    <source>
        <strain evidence="2">FD-334 SS-4</strain>
    </source>
</reference>
<evidence type="ECO:0000313" key="2">
    <source>
        <dbReference type="Proteomes" id="UP000054270"/>
    </source>
</evidence>
<sequence>MISQLRICRFKSSTQKPLPIQALPPHTYAHPAARTANLRTAPHRIARLRAGPHPSPYLPTYH</sequence>
<accession>A0A0D2PJZ1</accession>
<keyword evidence="2" id="KW-1185">Reference proteome</keyword>
<evidence type="ECO:0000313" key="1">
    <source>
        <dbReference type="EMBL" id="KJA20270.1"/>
    </source>
</evidence>
<dbReference type="Proteomes" id="UP000054270">
    <property type="component" value="Unassembled WGS sequence"/>
</dbReference>
<organism evidence="1 2">
    <name type="scientific">Hypholoma sublateritium (strain FD-334 SS-4)</name>
    <dbReference type="NCBI Taxonomy" id="945553"/>
    <lineage>
        <taxon>Eukaryota</taxon>
        <taxon>Fungi</taxon>
        <taxon>Dikarya</taxon>
        <taxon>Basidiomycota</taxon>
        <taxon>Agaricomycotina</taxon>
        <taxon>Agaricomycetes</taxon>
        <taxon>Agaricomycetidae</taxon>
        <taxon>Agaricales</taxon>
        <taxon>Agaricineae</taxon>
        <taxon>Strophariaceae</taxon>
        <taxon>Hypholoma</taxon>
    </lineage>
</organism>